<organism evidence="2 3">
    <name type="scientific">Frigoriglobus tundricola</name>
    <dbReference type="NCBI Taxonomy" id="2774151"/>
    <lineage>
        <taxon>Bacteria</taxon>
        <taxon>Pseudomonadati</taxon>
        <taxon>Planctomycetota</taxon>
        <taxon>Planctomycetia</taxon>
        <taxon>Gemmatales</taxon>
        <taxon>Gemmataceae</taxon>
        <taxon>Frigoriglobus</taxon>
    </lineage>
</organism>
<proteinExistence type="predicted"/>
<accession>A0A6M5Z0X2</accession>
<dbReference type="RefSeq" id="WP_171474125.1">
    <property type="nucleotide sequence ID" value="NZ_CP053452.2"/>
</dbReference>
<evidence type="ECO:0000313" key="3">
    <source>
        <dbReference type="Proteomes" id="UP000503447"/>
    </source>
</evidence>
<feature type="region of interest" description="Disordered" evidence="1">
    <location>
        <begin position="106"/>
        <end position="148"/>
    </location>
</feature>
<evidence type="ECO:0000256" key="1">
    <source>
        <dbReference type="SAM" id="MobiDB-lite"/>
    </source>
</evidence>
<dbReference type="Proteomes" id="UP000503447">
    <property type="component" value="Chromosome"/>
</dbReference>
<evidence type="ECO:0000313" key="2">
    <source>
        <dbReference type="EMBL" id="QJW99093.1"/>
    </source>
</evidence>
<dbReference type="AlphaFoldDB" id="A0A6M5Z0X2"/>
<feature type="compositionally biased region" description="Low complexity" evidence="1">
    <location>
        <begin position="138"/>
        <end position="148"/>
    </location>
</feature>
<keyword evidence="3" id="KW-1185">Reference proteome</keyword>
<feature type="compositionally biased region" description="Pro residues" evidence="1">
    <location>
        <begin position="109"/>
        <end position="137"/>
    </location>
</feature>
<protein>
    <recommendedName>
        <fullName evidence="4">YceK/YidQ family lipoprotein</fullName>
    </recommendedName>
</protein>
<reference evidence="3" key="1">
    <citation type="submission" date="2020-05" db="EMBL/GenBank/DDBJ databases">
        <title>Frigoriglobus tundricola gen. nov., sp. nov., a psychrotolerant cellulolytic planctomycete of the family Gemmataceae with two divergent copies of 16S rRNA gene.</title>
        <authorList>
            <person name="Kulichevskaya I.S."/>
            <person name="Ivanova A.A."/>
            <person name="Naumoff D.G."/>
            <person name="Beletsky A.V."/>
            <person name="Rijpstra W.I.C."/>
            <person name="Sinninghe Damste J.S."/>
            <person name="Mardanov A.V."/>
            <person name="Ravin N.V."/>
            <person name="Dedysh S.N."/>
        </authorList>
    </citation>
    <scope>NUCLEOTIDE SEQUENCE [LARGE SCALE GENOMIC DNA]</scope>
    <source>
        <strain evidence="3">PL17</strain>
    </source>
</reference>
<name>A0A6M5Z0X2_9BACT</name>
<dbReference type="EMBL" id="CP053452">
    <property type="protein sequence ID" value="QJW99093.1"/>
    <property type="molecule type" value="Genomic_DNA"/>
</dbReference>
<dbReference type="PROSITE" id="PS51257">
    <property type="entry name" value="PROKAR_LIPOPROTEIN"/>
    <property type="match status" value="1"/>
</dbReference>
<sequence length="148" mass="15358">MAGRAAYVLGLVATAAVSGCGTLDNIKRPITPPPANPNAPVCRVYGGVIGEVQVMSEFKKESISSPLDYVVIPLLGTIDLALTVGGDTVTLPYTIYAEVRRLMRRSEPAPAPTGGPDPVPDPVPPPTSEPLPPPANPPVTSNLTPRAK</sequence>
<dbReference type="KEGG" id="ftj:FTUN_6691"/>
<evidence type="ECO:0008006" key="4">
    <source>
        <dbReference type="Google" id="ProtNLM"/>
    </source>
</evidence>
<gene>
    <name evidence="2" type="ORF">FTUN_6691</name>
</gene>